<dbReference type="AlphaFoldDB" id="A0A0W0EXI6"/>
<accession>A0A0W0EXI6</accession>
<sequence length="87" mass="9618">MLQKRICVVLETTPEGVPGTYTATFHGAKTLPASLDATMWYPYRAARRTKLGLIWKKHLISGKVQFLGNNGTPNVDDITKIKAAMKS</sequence>
<protein>
    <submittedName>
        <fullName evidence="1">Uncharacterized protein</fullName>
    </submittedName>
</protein>
<proteinExistence type="predicted"/>
<gene>
    <name evidence="1" type="ORF">WG66_18614</name>
</gene>
<organism evidence="1 2">
    <name type="scientific">Moniliophthora roreri</name>
    <name type="common">Frosty pod rot fungus</name>
    <name type="synonym">Monilia roreri</name>
    <dbReference type="NCBI Taxonomy" id="221103"/>
    <lineage>
        <taxon>Eukaryota</taxon>
        <taxon>Fungi</taxon>
        <taxon>Dikarya</taxon>
        <taxon>Basidiomycota</taxon>
        <taxon>Agaricomycotina</taxon>
        <taxon>Agaricomycetes</taxon>
        <taxon>Agaricomycetidae</taxon>
        <taxon>Agaricales</taxon>
        <taxon>Marasmiineae</taxon>
        <taxon>Marasmiaceae</taxon>
        <taxon>Moniliophthora</taxon>
    </lineage>
</organism>
<name>A0A0W0EXI6_MONRR</name>
<evidence type="ECO:0000313" key="2">
    <source>
        <dbReference type="Proteomes" id="UP000054988"/>
    </source>
</evidence>
<evidence type="ECO:0000313" key="1">
    <source>
        <dbReference type="EMBL" id="KTB28769.1"/>
    </source>
</evidence>
<dbReference type="EMBL" id="LATX01002463">
    <property type="protein sequence ID" value="KTB28769.1"/>
    <property type="molecule type" value="Genomic_DNA"/>
</dbReference>
<comment type="caution">
    <text evidence="1">The sequence shown here is derived from an EMBL/GenBank/DDBJ whole genome shotgun (WGS) entry which is preliminary data.</text>
</comment>
<reference evidence="1 2" key="1">
    <citation type="submission" date="2015-12" db="EMBL/GenBank/DDBJ databases">
        <title>Draft genome sequence of Moniliophthora roreri, the causal agent of frosty pod rot of cacao.</title>
        <authorList>
            <person name="Aime M.C."/>
            <person name="Diaz-Valderrama J.R."/>
            <person name="Kijpornyongpan T."/>
            <person name="Phillips-Mora W."/>
        </authorList>
    </citation>
    <scope>NUCLEOTIDE SEQUENCE [LARGE SCALE GENOMIC DNA]</scope>
    <source>
        <strain evidence="1 2">MCA 2952</strain>
    </source>
</reference>
<dbReference type="Proteomes" id="UP000054988">
    <property type="component" value="Unassembled WGS sequence"/>
</dbReference>